<dbReference type="Proteomes" id="UP001165565">
    <property type="component" value="Unassembled WGS sequence"/>
</dbReference>
<dbReference type="PANTHER" id="PTHR33164:SF105">
    <property type="entry name" value="TRANSCRIPTIONAL REPRESSOR PROTEIN-RELATED"/>
    <property type="match status" value="1"/>
</dbReference>
<protein>
    <submittedName>
        <fullName evidence="2">MarR family winged helix-turn-helix transcriptional regulator</fullName>
    </submittedName>
</protein>
<evidence type="ECO:0000259" key="1">
    <source>
        <dbReference type="PROSITE" id="PS50995"/>
    </source>
</evidence>
<reference evidence="2" key="1">
    <citation type="submission" date="2022-06" db="EMBL/GenBank/DDBJ databases">
        <title>Sphingomonas sp. nov. isolated from rhizosphere soil of tomato.</title>
        <authorList>
            <person name="Dong H."/>
            <person name="Gao R."/>
        </authorList>
    </citation>
    <scope>NUCLEOTIDE SEQUENCE</scope>
    <source>
        <strain evidence="2">MMSM24</strain>
    </source>
</reference>
<gene>
    <name evidence="2" type="ORF">NEE01_04930</name>
</gene>
<dbReference type="InterPro" id="IPR000835">
    <property type="entry name" value="HTH_MarR-typ"/>
</dbReference>
<evidence type="ECO:0000313" key="2">
    <source>
        <dbReference type="EMBL" id="MCW6534125.1"/>
    </source>
</evidence>
<dbReference type="GO" id="GO:0003700">
    <property type="term" value="F:DNA-binding transcription factor activity"/>
    <property type="evidence" value="ECO:0007669"/>
    <property type="project" value="InterPro"/>
</dbReference>
<organism evidence="2 3">
    <name type="scientific">Sphingomonas lycopersici</name>
    <dbReference type="NCBI Taxonomy" id="2951807"/>
    <lineage>
        <taxon>Bacteria</taxon>
        <taxon>Pseudomonadati</taxon>
        <taxon>Pseudomonadota</taxon>
        <taxon>Alphaproteobacteria</taxon>
        <taxon>Sphingomonadales</taxon>
        <taxon>Sphingomonadaceae</taxon>
        <taxon>Sphingomonas</taxon>
    </lineage>
</organism>
<evidence type="ECO:0000313" key="3">
    <source>
        <dbReference type="Proteomes" id="UP001165565"/>
    </source>
</evidence>
<accession>A0AA42CNZ8</accession>
<dbReference type="SUPFAM" id="SSF46785">
    <property type="entry name" value="Winged helix' DNA-binding domain"/>
    <property type="match status" value="1"/>
</dbReference>
<feature type="domain" description="HTH marR-type" evidence="1">
    <location>
        <begin position="14"/>
        <end position="144"/>
    </location>
</feature>
<sequence length="151" mass="16339">MMHMHHDTDSLTALPCICTALRKASRAVTRAYDEVMEEAGMSVAQFSILRHLARHGPLPLSRLAELLVMERTTLYRALGPIERHGWVTIAEGAGRAKIATLSPAGHQAIADATAGWAKVQTAMLEQIGADDWQELEAALARIVAATRECGA</sequence>
<dbReference type="GO" id="GO:0006950">
    <property type="term" value="P:response to stress"/>
    <property type="evidence" value="ECO:0007669"/>
    <property type="project" value="TreeGrafter"/>
</dbReference>
<proteinExistence type="predicted"/>
<dbReference type="SMART" id="SM00347">
    <property type="entry name" value="HTH_MARR"/>
    <property type="match status" value="1"/>
</dbReference>
<dbReference type="AlphaFoldDB" id="A0AA42CNZ8"/>
<dbReference type="InterPro" id="IPR036390">
    <property type="entry name" value="WH_DNA-bd_sf"/>
</dbReference>
<dbReference type="EMBL" id="JANFAV010000002">
    <property type="protein sequence ID" value="MCW6534125.1"/>
    <property type="molecule type" value="Genomic_DNA"/>
</dbReference>
<dbReference type="InterPro" id="IPR039422">
    <property type="entry name" value="MarR/SlyA-like"/>
</dbReference>
<dbReference type="PANTHER" id="PTHR33164">
    <property type="entry name" value="TRANSCRIPTIONAL REGULATOR, MARR FAMILY"/>
    <property type="match status" value="1"/>
</dbReference>
<name>A0AA42CNZ8_9SPHN</name>
<dbReference type="InterPro" id="IPR036388">
    <property type="entry name" value="WH-like_DNA-bd_sf"/>
</dbReference>
<dbReference type="Gene3D" id="1.10.10.10">
    <property type="entry name" value="Winged helix-like DNA-binding domain superfamily/Winged helix DNA-binding domain"/>
    <property type="match status" value="1"/>
</dbReference>
<comment type="caution">
    <text evidence="2">The sequence shown here is derived from an EMBL/GenBank/DDBJ whole genome shotgun (WGS) entry which is preliminary data.</text>
</comment>
<keyword evidence="3" id="KW-1185">Reference proteome</keyword>
<dbReference type="Pfam" id="PF12802">
    <property type="entry name" value="MarR_2"/>
    <property type="match status" value="1"/>
</dbReference>
<dbReference type="PROSITE" id="PS50995">
    <property type="entry name" value="HTH_MARR_2"/>
    <property type="match status" value="1"/>
</dbReference>